<evidence type="ECO:0000256" key="1">
    <source>
        <dbReference type="HAMAP-Rule" id="MF_00612"/>
    </source>
</evidence>
<dbReference type="InterPro" id="IPR023006">
    <property type="entry name" value="YchJ-like"/>
</dbReference>
<dbReference type="HAMAP" id="MF_00612">
    <property type="entry name" value="UPF0225"/>
    <property type="match status" value="1"/>
</dbReference>
<sequence length="130" mass="14182">MISDDARCPCLSGNPYGECCGPLHAGAAAPTAERLMRSRFTAFALGLPDYLLQTWHPTTRPSSLTLDPSQRWQRLDIVSASSGGPFDARGTVTFRAWWRSDGERGVLEETSTFVREGGRWSYVDGVVSAG</sequence>
<dbReference type="EMBL" id="JAGYPE010000002">
    <property type="protein sequence ID" value="MBS4182351.1"/>
    <property type="molecule type" value="Genomic_DNA"/>
</dbReference>
<comment type="caution">
    <text evidence="3">The sequence shown here is derived from an EMBL/GenBank/DDBJ whole genome shotgun (WGS) entry which is preliminary data.</text>
</comment>
<proteinExistence type="inferred from homology"/>
<accession>A0A942SZ46</accession>
<dbReference type="AlphaFoldDB" id="A0A942SZ46"/>
<dbReference type="InterPro" id="IPR048469">
    <property type="entry name" value="YchJ-like_M"/>
</dbReference>
<evidence type="ECO:0000259" key="2">
    <source>
        <dbReference type="Pfam" id="PF17775"/>
    </source>
</evidence>
<dbReference type="InterPro" id="IPR032710">
    <property type="entry name" value="NTF2-like_dom_sf"/>
</dbReference>
<protein>
    <recommendedName>
        <fullName evidence="1">UPF0225 protein KHB02_13215</fullName>
    </recommendedName>
</protein>
<gene>
    <name evidence="3" type="ORF">KHB02_13215</name>
</gene>
<reference evidence="3" key="1">
    <citation type="submission" date="2021-05" db="EMBL/GenBank/DDBJ databases">
        <title>Novel Bacillus species.</title>
        <authorList>
            <person name="Liu G."/>
        </authorList>
    </citation>
    <scope>NUCLEOTIDE SEQUENCE</scope>
    <source>
        <strain evidence="3">FJAT-50051</strain>
    </source>
</reference>
<feature type="domain" description="YchJ-like middle NTF2-like" evidence="2">
    <location>
        <begin position="31"/>
        <end position="125"/>
    </location>
</feature>
<dbReference type="Gene3D" id="3.10.450.50">
    <property type="match status" value="1"/>
</dbReference>
<organism evidence="3">
    <name type="scientific">Neobacillus citreus</name>
    <dbReference type="NCBI Taxonomy" id="2833578"/>
    <lineage>
        <taxon>Bacteria</taxon>
        <taxon>Bacillati</taxon>
        <taxon>Bacillota</taxon>
        <taxon>Bacilli</taxon>
        <taxon>Bacillales</taxon>
        <taxon>Bacillaceae</taxon>
        <taxon>Neobacillus</taxon>
    </lineage>
</organism>
<comment type="similarity">
    <text evidence="1">Belongs to the UPF0225 family.</text>
</comment>
<name>A0A942SZ46_9BACI</name>
<evidence type="ECO:0000313" key="3">
    <source>
        <dbReference type="EMBL" id="MBS4182351.1"/>
    </source>
</evidence>
<dbReference type="SUPFAM" id="SSF54427">
    <property type="entry name" value="NTF2-like"/>
    <property type="match status" value="1"/>
</dbReference>
<dbReference type="Pfam" id="PF17775">
    <property type="entry name" value="YchJ_M-like"/>
    <property type="match status" value="1"/>
</dbReference>